<organism evidence="2 3">
    <name type="scientific">Dentiscutata erythropus</name>
    <dbReference type="NCBI Taxonomy" id="1348616"/>
    <lineage>
        <taxon>Eukaryota</taxon>
        <taxon>Fungi</taxon>
        <taxon>Fungi incertae sedis</taxon>
        <taxon>Mucoromycota</taxon>
        <taxon>Glomeromycotina</taxon>
        <taxon>Glomeromycetes</taxon>
        <taxon>Diversisporales</taxon>
        <taxon>Gigasporaceae</taxon>
        <taxon>Dentiscutata</taxon>
    </lineage>
</organism>
<feature type="compositionally biased region" description="Basic and acidic residues" evidence="1">
    <location>
        <begin position="19"/>
        <end position="29"/>
    </location>
</feature>
<gene>
    <name evidence="2" type="ORF">DERYTH_LOCUS1560</name>
</gene>
<evidence type="ECO:0000256" key="1">
    <source>
        <dbReference type="SAM" id="MobiDB-lite"/>
    </source>
</evidence>
<name>A0A9N8Z348_9GLOM</name>
<accession>A0A9N8Z348</accession>
<keyword evidence="3" id="KW-1185">Reference proteome</keyword>
<sequence>MLFSQLLTSEESLHLLRKAEEEAERQEIRRQKKRRKRTYKNGTTMY</sequence>
<proteinExistence type="predicted"/>
<evidence type="ECO:0000313" key="2">
    <source>
        <dbReference type="EMBL" id="CAG8473245.1"/>
    </source>
</evidence>
<feature type="region of interest" description="Disordered" evidence="1">
    <location>
        <begin position="19"/>
        <end position="46"/>
    </location>
</feature>
<comment type="caution">
    <text evidence="2">The sequence shown here is derived from an EMBL/GenBank/DDBJ whole genome shotgun (WGS) entry which is preliminary data.</text>
</comment>
<dbReference type="Proteomes" id="UP000789405">
    <property type="component" value="Unassembled WGS sequence"/>
</dbReference>
<dbReference type="AlphaFoldDB" id="A0A9N8Z348"/>
<protein>
    <submittedName>
        <fullName evidence="2">8511_t:CDS:1</fullName>
    </submittedName>
</protein>
<reference evidence="2" key="1">
    <citation type="submission" date="2021-06" db="EMBL/GenBank/DDBJ databases">
        <authorList>
            <person name="Kallberg Y."/>
            <person name="Tangrot J."/>
            <person name="Rosling A."/>
        </authorList>
    </citation>
    <scope>NUCLEOTIDE SEQUENCE</scope>
    <source>
        <strain evidence="2">MA453B</strain>
    </source>
</reference>
<evidence type="ECO:0000313" key="3">
    <source>
        <dbReference type="Proteomes" id="UP000789405"/>
    </source>
</evidence>
<dbReference type="EMBL" id="CAJVPY010000447">
    <property type="protein sequence ID" value="CAG8473245.1"/>
    <property type="molecule type" value="Genomic_DNA"/>
</dbReference>
<feature type="compositionally biased region" description="Basic residues" evidence="1">
    <location>
        <begin position="30"/>
        <end position="39"/>
    </location>
</feature>